<evidence type="ECO:0000313" key="2">
    <source>
        <dbReference type="Proteomes" id="UP000009097"/>
    </source>
</evidence>
<reference evidence="1" key="1">
    <citation type="submission" date="2007-04" db="EMBL/GenBank/DDBJ databases">
        <authorList>
            <consortium name="The Broad Institute Genome Sequencing Platform"/>
            <person name="Birren B."/>
            <person name="Lander E."/>
            <person name="Galagan J."/>
            <person name="Nusbaum C."/>
            <person name="Devon K."/>
            <person name="Ma L.-J."/>
            <person name="Jaffe D."/>
            <person name="Butler J."/>
            <person name="Alvarez P."/>
            <person name="Gnerre S."/>
            <person name="Grabherr M."/>
            <person name="Kleber M."/>
            <person name="Mauceli E."/>
            <person name="Brockman W."/>
            <person name="MacCallum I.A."/>
            <person name="Young S."/>
            <person name="LaButti K."/>
            <person name="DeCaprio D."/>
            <person name="Crawford M."/>
            <person name="Koehrsen M."/>
            <person name="Engels R."/>
            <person name="Montgomery P."/>
            <person name="Pearson M."/>
            <person name="Howarth C."/>
            <person name="Larson L."/>
            <person name="White J."/>
            <person name="O'Leary S."/>
            <person name="Kodira C."/>
            <person name="Zeng Q."/>
            <person name="Yandava C."/>
            <person name="Alvarado L."/>
            <person name="Kistler C."/>
            <person name="Shim W.-B."/>
            <person name="Kang S."/>
            <person name="Woloshuk C."/>
        </authorList>
    </citation>
    <scope>NUCLEOTIDE SEQUENCE</scope>
    <source>
        <strain evidence="1">4287</strain>
    </source>
</reference>
<dbReference type="AlphaFoldDB" id="A0A0J9UIL0"/>
<proteinExistence type="predicted"/>
<dbReference type="RefSeq" id="XP_018237075.1">
    <property type="nucleotide sequence ID" value="XM_018398586.1"/>
</dbReference>
<dbReference type="VEuPathDB" id="FungiDB:FOXG_18494"/>
<organism evidence="1 2">
    <name type="scientific">Fusarium oxysporum f. sp. lycopersici (strain 4287 / CBS 123668 / FGSC 9935 / NRRL 34936)</name>
    <name type="common">Fusarium vascular wilt of tomato</name>
    <dbReference type="NCBI Taxonomy" id="426428"/>
    <lineage>
        <taxon>Eukaryota</taxon>
        <taxon>Fungi</taxon>
        <taxon>Dikarya</taxon>
        <taxon>Ascomycota</taxon>
        <taxon>Pezizomycotina</taxon>
        <taxon>Sordariomycetes</taxon>
        <taxon>Hypocreomycetidae</taxon>
        <taxon>Hypocreales</taxon>
        <taxon>Nectriaceae</taxon>
        <taxon>Fusarium</taxon>
        <taxon>Fusarium oxysporum species complex</taxon>
    </lineage>
</organism>
<protein>
    <submittedName>
        <fullName evidence="1">Uncharacterized protein</fullName>
    </submittedName>
</protein>
<name>A0A0J9UIL0_FUSO4</name>
<dbReference type="EMBL" id="DS231698">
    <property type="protein sequence ID" value="KNA99029.1"/>
    <property type="molecule type" value="Genomic_DNA"/>
</dbReference>
<dbReference type="GeneID" id="28959200"/>
<reference evidence="1" key="2">
    <citation type="journal article" date="2010" name="Nature">
        <title>Comparative genomics reveals mobile pathogenicity chromosomes in Fusarium.</title>
        <authorList>
            <person name="Ma L.J."/>
            <person name="van der Does H.C."/>
            <person name="Borkovich K.A."/>
            <person name="Coleman J.J."/>
            <person name="Daboussi M.J."/>
            <person name="Di Pietro A."/>
            <person name="Dufresne M."/>
            <person name="Freitag M."/>
            <person name="Grabherr M."/>
            <person name="Henrissat B."/>
            <person name="Houterman P.M."/>
            <person name="Kang S."/>
            <person name="Shim W.B."/>
            <person name="Woloshuk C."/>
            <person name="Xie X."/>
            <person name="Xu J.R."/>
            <person name="Antoniw J."/>
            <person name="Baker S.E."/>
            <person name="Bluhm B.H."/>
            <person name="Breakspear A."/>
            <person name="Brown D.W."/>
            <person name="Butchko R.A."/>
            <person name="Chapman S."/>
            <person name="Coulson R."/>
            <person name="Coutinho P.M."/>
            <person name="Danchin E.G."/>
            <person name="Diener A."/>
            <person name="Gale L.R."/>
            <person name="Gardiner D.M."/>
            <person name="Goff S."/>
            <person name="Hammond-Kosack K.E."/>
            <person name="Hilburn K."/>
            <person name="Hua-Van A."/>
            <person name="Jonkers W."/>
            <person name="Kazan K."/>
            <person name="Kodira C.D."/>
            <person name="Koehrsen M."/>
            <person name="Kumar L."/>
            <person name="Lee Y.H."/>
            <person name="Li L."/>
            <person name="Manners J.M."/>
            <person name="Miranda-Saavedra D."/>
            <person name="Mukherjee M."/>
            <person name="Park G."/>
            <person name="Park J."/>
            <person name="Park S.Y."/>
            <person name="Proctor R.H."/>
            <person name="Regev A."/>
            <person name="Ruiz-Roldan M.C."/>
            <person name="Sain D."/>
            <person name="Sakthikumar S."/>
            <person name="Sykes S."/>
            <person name="Schwartz D.C."/>
            <person name="Turgeon B.G."/>
            <person name="Wapinski I."/>
            <person name="Yoder O."/>
            <person name="Young S."/>
            <person name="Zeng Q."/>
            <person name="Zhou S."/>
            <person name="Galagan J."/>
            <person name="Cuomo C.A."/>
            <person name="Kistler H.C."/>
            <person name="Rep M."/>
        </authorList>
    </citation>
    <scope>NUCLEOTIDE SEQUENCE [LARGE SCALE GENOMIC DNA]</scope>
    <source>
        <strain evidence="1">4287</strain>
    </source>
</reference>
<gene>
    <name evidence="1" type="ORF">FOXG_18494</name>
</gene>
<dbReference type="Proteomes" id="UP000009097">
    <property type="component" value="Unassembled WGS sequence"/>
</dbReference>
<evidence type="ECO:0000313" key="1">
    <source>
        <dbReference type="EMBL" id="KNA99029.1"/>
    </source>
</evidence>
<sequence>MLQLLTYIRWCDSILDGDFGASCRSQMPFAKHMLSAGWYYGLKYHSDSFGQSFKSYLSSPGYIQSCTSNQATRPRTFVILRSVRKQCVNEARSLITLLSFFYDPRISALLRPMSGYEYGCEQSII</sequence>
<dbReference type="KEGG" id="fox:FOXG_18494"/>
<accession>A0A0J9UIL0</accession>